<dbReference type="InterPro" id="IPR036291">
    <property type="entry name" value="NAD(P)-bd_dom_sf"/>
</dbReference>
<accession>A0A934USN6</accession>
<reference evidence="4" key="1">
    <citation type="submission" date="2020-12" db="EMBL/GenBank/DDBJ databases">
        <title>Ramlibacter sp. nov., isolated from a freshwater alga, Cryptomonas.</title>
        <authorList>
            <person name="Kim H.M."/>
            <person name="Jeon C.O."/>
        </authorList>
    </citation>
    <scope>NUCLEOTIDE SEQUENCE</scope>
    <source>
        <strain evidence="4">CrO1</strain>
    </source>
</reference>
<evidence type="ECO:0000259" key="2">
    <source>
        <dbReference type="Pfam" id="PF01232"/>
    </source>
</evidence>
<protein>
    <submittedName>
        <fullName evidence="4">Mannitol dehydrogenase family protein</fullName>
    </submittedName>
</protein>
<dbReference type="PANTHER" id="PTHR43362:SF7">
    <property type="entry name" value="D-MANNONATE OXIDOREDUCTASE"/>
    <property type="match status" value="1"/>
</dbReference>
<dbReference type="GO" id="GO:0042840">
    <property type="term" value="P:D-glucuronate catabolic process"/>
    <property type="evidence" value="ECO:0007669"/>
    <property type="project" value="TreeGrafter"/>
</dbReference>
<dbReference type="SUPFAM" id="SSF48179">
    <property type="entry name" value="6-phosphogluconate dehydrogenase C-terminal domain-like"/>
    <property type="match status" value="1"/>
</dbReference>
<dbReference type="RefSeq" id="WP_200789539.1">
    <property type="nucleotide sequence ID" value="NZ_JAEDAO010000001.1"/>
</dbReference>
<dbReference type="SUPFAM" id="SSF51735">
    <property type="entry name" value="NAD(P)-binding Rossmann-fold domains"/>
    <property type="match status" value="1"/>
</dbReference>
<keyword evidence="1" id="KW-0560">Oxidoreductase</keyword>
<feature type="domain" description="Mannitol dehydrogenase N-terminal" evidence="2">
    <location>
        <begin position="3"/>
        <end position="235"/>
    </location>
</feature>
<dbReference type="PANTHER" id="PTHR43362">
    <property type="entry name" value="MANNITOL DEHYDROGENASE DSF1-RELATED"/>
    <property type="match status" value="1"/>
</dbReference>
<proteinExistence type="predicted"/>
<dbReference type="EMBL" id="JAEDAO010000001">
    <property type="protein sequence ID" value="MBK0394450.1"/>
    <property type="molecule type" value="Genomic_DNA"/>
</dbReference>
<dbReference type="Pfam" id="PF01232">
    <property type="entry name" value="Mannitol_dh"/>
    <property type="match status" value="1"/>
</dbReference>
<evidence type="ECO:0000259" key="3">
    <source>
        <dbReference type="Pfam" id="PF08125"/>
    </source>
</evidence>
<gene>
    <name evidence="4" type="ORF">I8E28_17740</name>
</gene>
<dbReference type="GO" id="GO:0008866">
    <property type="term" value="F:fructuronate reductase activity"/>
    <property type="evidence" value="ECO:0007669"/>
    <property type="project" value="TreeGrafter"/>
</dbReference>
<dbReference type="Pfam" id="PF08125">
    <property type="entry name" value="Mannitol_dh_C"/>
    <property type="match status" value="1"/>
</dbReference>
<dbReference type="PRINTS" id="PR00084">
    <property type="entry name" value="MTLDHDRGNASE"/>
</dbReference>
<name>A0A934USN6_9BURK</name>
<dbReference type="Proteomes" id="UP000617041">
    <property type="component" value="Unassembled WGS sequence"/>
</dbReference>
<dbReference type="Gene3D" id="1.10.1040.10">
    <property type="entry name" value="N-(1-d-carboxylethyl)-l-norvaline Dehydrogenase, domain 2"/>
    <property type="match status" value="1"/>
</dbReference>
<dbReference type="Gene3D" id="3.40.50.720">
    <property type="entry name" value="NAD(P)-binding Rossmann-like Domain"/>
    <property type="match status" value="1"/>
</dbReference>
<dbReference type="InterPro" id="IPR013328">
    <property type="entry name" value="6PGD_dom2"/>
</dbReference>
<feature type="domain" description="Mannitol dehydrogenase C-terminal" evidence="3">
    <location>
        <begin position="244"/>
        <end position="419"/>
    </location>
</feature>
<sequence>MPRWLHLGLGAFHRAHQAAVLQRLRDAGDRSWTLAAGNVRGDAETSVARLRAQVGAYTLETISPQGEHRYERIDALQEVVPWDENLRRLIELAADPQTTIISFTVTEGGYALPQGEAAGTWHAALGTLLGERLRRNAGPVTLLSCDNLRHNGDRSRQALLQFLDGLGDAPLRAWVEANTTSPNCMVDRITPRLTAEVVQRVRAATGIDDPCAVMAESYLQWVIEDRFAAGRPALERAGVQMTDDVAPYEEAKIRLLNATHSVVAWAGTLRGHAFIHEGVRDAAVEGLARACTNAVIPLLTPSPLDLAAYRDSVLERFGNAAIRDTNQRVASGSFAKVPAFIAPTVNESLARGRALAPVAMLAALFLAFLQRWDAGQLPYEHEDAAMDPALARGICRHPDAAGALARVGSLWGDASTDPRWASAVRVAHAQVLALVA</sequence>
<dbReference type="AlphaFoldDB" id="A0A934USN6"/>
<dbReference type="InterPro" id="IPR008927">
    <property type="entry name" value="6-PGluconate_DH-like_C_sf"/>
</dbReference>
<evidence type="ECO:0000313" key="4">
    <source>
        <dbReference type="EMBL" id="MBK0394450.1"/>
    </source>
</evidence>
<dbReference type="InterPro" id="IPR000669">
    <property type="entry name" value="Mannitol_DH"/>
</dbReference>
<evidence type="ECO:0000256" key="1">
    <source>
        <dbReference type="ARBA" id="ARBA00023002"/>
    </source>
</evidence>
<keyword evidence="5" id="KW-1185">Reference proteome</keyword>
<evidence type="ECO:0000313" key="5">
    <source>
        <dbReference type="Proteomes" id="UP000617041"/>
    </source>
</evidence>
<dbReference type="InterPro" id="IPR013118">
    <property type="entry name" value="Mannitol_DH_C"/>
</dbReference>
<organism evidence="4 5">
    <name type="scientific">Ramlibacter algicola</name>
    <dbReference type="NCBI Taxonomy" id="2795217"/>
    <lineage>
        <taxon>Bacteria</taxon>
        <taxon>Pseudomonadati</taxon>
        <taxon>Pseudomonadota</taxon>
        <taxon>Betaproteobacteria</taxon>
        <taxon>Burkholderiales</taxon>
        <taxon>Comamonadaceae</taxon>
        <taxon>Ramlibacter</taxon>
    </lineage>
</organism>
<dbReference type="InterPro" id="IPR050988">
    <property type="entry name" value="Mannitol_DH/Oxidoreductase"/>
</dbReference>
<dbReference type="InterPro" id="IPR013131">
    <property type="entry name" value="Mannitol_DH_N"/>
</dbReference>
<comment type="caution">
    <text evidence="4">The sequence shown here is derived from an EMBL/GenBank/DDBJ whole genome shotgun (WGS) entry which is preliminary data.</text>
</comment>